<dbReference type="Proteomes" id="UP000034883">
    <property type="component" value="Chromosome"/>
</dbReference>
<protein>
    <submittedName>
        <fullName evidence="1">Uncharacterized protein</fullName>
    </submittedName>
</protein>
<dbReference type="KEGG" id="samy:DB32_002409"/>
<dbReference type="AlphaFoldDB" id="A0A0F6YHX9"/>
<proteinExistence type="predicted"/>
<evidence type="ECO:0000313" key="2">
    <source>
        <dbReference type="Proteomes" id="UP000034883"/>
    </source>
</evidence>
<dbReference type="EMBL" id="CP011125">
    <property type="protein sequence ID" value="AKF05260.1"/>
    <property type="molecule type" value="Genomic_DNA"/>
</dbReference>
<keyword evidence="2" id="KW-1185">Reference proteome</keyword>
<gene>
    <name evidence="1" type="ORF">DB32_002409</name>
</gene>
<organism evidence="1 2">
    <name type="scientific">Sandaracinus amylolyticus</name>
    <dbReference type="NCBI Taxonomy" id="927083"/>
    <lineage>
        <taxon>Bacteria</taxon>
        <taxon>Pseudomonadati</taxon>
        <taxon>Myxococcota</taxon>
        <taxon>Polyangia</taxon>
        <taxon>Polyangiales</taxon>
        <taxon>Sandaracinaceae</taxon>
        <taxon>Sandaracinus</taxon>
    </lineage>
</organism>
<name>A0A0F6YHX9_9BACT</name>
<reference evidence="1 2" key="1">
    <citation type="submission" date="2015-03" db="EMBL/GenBank/DDBJ databases">
        <title>Genome assembly of Sandaracinus amylolyticus DSM 53668.</title>
        <authorList>
            <person name="Sharma G."/>
            <person name="Subramanian S."/>
        </authorList>
    </citation>
    <scope>NUCLEOTIDE SEQUENCE [LARGE SCALE GENOMIC DNA]</scope>
    <source>
        <strain evidence="1 2">DSM 53668</strain>
    </source>
</reference>
<sequence>MRVDVLVVGRGKAGHSILQEPRDLSSVTEIAPAPYRWV</sequence>
<accession>A0A0F6YHX9</accession>
<evidence type="ECO:0000313" key="1">
    <source>
        <dbReference type="EMBL" id="AKF05260.1"/>
    </source>
</evidence>